<dbReference type="PANTHER" id="PTHR45989">
    <property type="entry name" value="TRANSLATION INITIATION FACTOR EIF-2B SUBUNIT GAMMA"/>
    <property type="match status" value="1"/>
</dbReference>
<proteinExistence type="evidence at transcript level"/>
<protein>
    <recommendedName>
        <fullName evidence="6">Translation initiation factor eIF2B subunit gamma</fullName>
    </recommendedName>
    <alternativeName>
        <fullName evidence="7">eIF2B GDP-GTP exchange factor subunit gamma</fullName>
    </alternativeName>
</protein>
<evidence type="ECO:0000256" key="4">
    <source>
        <dbReference type="ARBA" id="ARBA00022540"/>
    </source>
</evidence>
<evidence type="ECO:0000256" key="6">
    <source>
        <dbReference type="ARBA" id="ARBA00044196"/>
    </source>
</evidence>
<evidence type="ECO:0000256" key="5">
    <source>
        <dbReference type="ARBA" id="ARBA00022917"/>
    </source>
</evidence>
<evidence type="ECO:0000256" key="9">
    <source>
        <dbReference type="ARBA" id="ARBA00046432"/>
    </source>
</evidence>
<accession>I2CQ38</accession>
<dbReference type="Gene3D" id="3.90.550.10">
    <property type="entry name" value="Spore Coat Polysaccharide Biosynthesis Protein SpsA, Chain A"/>
    <property type="match status" value="1"/>
</dbReference>
<keyword evidence="4 11" id="KW-0396">Initiation factor</keyword>
<evidence type="ECO:0000256" key="8">
    <source>
        <dbReference type="ARBA" id="ARBA00045373"/>
    </source>
</evidence>
<evidence type="ECO:0000259" key="10">
    <source>
        <dbReference type="Pfam" id="PF00483"/>
    </source>
</evidence>
<dbReference type="SUPFAM" id="SSF53448">
    <property type="entry name" value="Nucleotide-diphospho-sugar transferases"/>
    <property type="match status" value="1"/>
</dbReference>
<dbReference type="Pfam" id="PF00483">
    <property type="entry name" value="NTP_transferase"/>
    <property type="match status" value="1"/>
</dbReference>
<dbReference type="GO" id="GO:0005085">
    <property type="term" value="F:guanyl-nucleotide exchange factor activity"/>
    <property type="evidence" value="ECO:0007669"/>
    <property type="project" value="TreeGrafter"/>
</dbReference>
<feature type="non-terminal residue" evidence="11">
    <location>
        <position position="1"/>
    </location>
</feature>
<keyword evidence="3" id="KW-0963">Cytoplasm</keyword>
<dbReference type="AlphaFoldDB" id="I2CQ38"/>
<reference evidence="11" key="1">
    <citation type="journal article" date="2012" name="Bioengineered">
        <title>Additional insights into the genome of the oleaginous model alga Nannochloropsis gaditana.</title>
        <authorList>
            <person name="Jinkerson R.E."/>
            <person name="Radakovits R."/>
            <person name="Posewitz M.C."/>
        </authorList>
    </citation>
    <scope>NUCLEOTIDE SEQUENCE</scope>
    <source>
        <strain evidence="11">CCMP526</strain>
    </source>
</reference>
<keyword evidence="5" id="KW-0648">Protein biosynthesis</keyword>
<dbReference type="InterPro" id="IPR051960">
    <property type="entry name" value="eIF2B_gamma"/>
</dbReference>
<evidence type="ECO:0000256" key="3">
    <source>
        <dbReference type="ARBA" id="ARBA00022490"/>
    </source>
</evidence>
<evidence type="ECO:0000256" key="7">
    <source>
        <dbReference type="ARBA" id="ARBA00044229"/>
    </source>
</evidence>
<sequence length="158" mass="17684">GKQQALTMTNPPGVSLSSTLRGGFRPQFMAVILADMDAHALYPLTNDLPKSLLPILNRPLLQYQLDLLHASGFSDCLLVTTKDAHDRVQIFVSNEYRGEIAVDLVCVENHYGTAEMLRAVKDRIKTDFLVLTGDLILGRHLRDVIDLHRSKRSDVTFL</sequence>
<dbReference type="GO" id="GO:0002183">
    <property type="term" value="P:cytoplasmic translational initiation"/>
    <property type="evidence" value="ECO:0007669"/>
    <property type="project" value="TreeGrafter"/>
</dbReference>
<reference evidence="11" key="2">
    <citation type="journal article" date="2012" name="Nat. Commun.">
        <title>Draft genome sequence and genetic transformation of the oleaginous alga Nannochloropis gaditana.</title>
        <authorList>
            <person name="Radakovits R."/>
            <person name="Jinkerson R.E."/>
            <person name="Fuerstenberg S.I."/>
            <person name="Tae H."/>
            <person name="Settlage R.E."/>
            <person name="Boore J.L."/>
            <person name="Posewitz M.C."/>
        </authorList>
    </citation>
    <scope>NUCLEOTIDE SEQUENCE</scope>
    <source>
        <strain evidence="11">CCMP526</strain>
    </source>
</reference>
<evidence type="ECO:0000256" key="1">
    <source>
        <dbReference type="ARBA" id="ARBA00004514"/>
    </source>
</evidence>
<feature type="domain" description="Nucleotidyl transferase" evidence="10">
    <location>
        <begin position="30"/>
        <end position="156"/>
    </location>
</feature>
<name>I2CQ38_NANGC</name>
<comment type="similarity">
    <text evidence="2">Belongs to the eIF-2B gamma/epsilon subunits family.</text>
</comment>
<dbReference type="GO" id="GO:0005829">
    <property type="term" value="C:cytosol"/>
    <property type="evidence" value="ECO:0007669"/>
    <property type="project" value="UniProtKB-SubCell"/>
</dbReference>
<comment type="function">
    <text evidence="8">Acts as a component of the translation initiation factor 2B (eIF2B) complex, which catalyzes the exchange of GDP for GTP on the eukaryotic initiation factor 2 (eIF2) complex gamma subunit. Its guanine nucleotide exchange factor activity is repressed when bound to eIF2 complex phosphorylated on the alpha subunit, thereby limiting the amount of methionyl-initiator methionine tRNA available to the ribosome and consequently global translation is repressed.</text>
</comment>
<gene>
    <name evidence="11" type="ORF">NGATSA_3049100</name>
</gene>
<evidence type="ECO:0000313" key="11">
    <source>
        <dbReference type="EMBL" id="AFJ69021.1"/>
    </source>
</evidence>
<dbReference type="EMBL" id="JU971718">
    <property type="protein sequence ID" value="AFJ69021.1"/>
    <property type="molecule type" value="mRNA"/>
</dbReference>
<dbReference type="GO" id="GO:0005851">
    <property type="term" value="C:eukaryotic translation initiation factor 2B complex"/>
    <property type="evidence" value="ECO:0007669"/>
    <property type="project" value="TreeGrafter"/>
</dbReference>
<dbReference type="GO" id="GO:0003743">
    <property type="term" value="F:translation initiation factor activity"/>
    <property type="evidence" value="ECO:0007669"/>
    <property type="project" value="UniProtKB-KW"/>
</dbReference>
<organism evidence="11">
    <name type="scientific">Nannochloropsis gaditana (strain CCMP526)</name>
    <name type="common">Green microalga</name>
    <name type="synonym">Microchloropsis gaditana</name>
    <dbReference type="NCBI Taxonomy" id="1093141"/>
    <lineage>
        <taxon>Eukaryota</taxon>
        <taxon>Sar</taxon>
        <taxon>Stramenopiles</taxon>
        <taxon>Ochrophyta</taxon>
        <taxon>Eustigmatophyceae</taxon>
        <taxon>Eustigmatales</taxon>
        <taxon>Monodopsidaceae</taxon>
        <taxon>Nannochloropsis</taxon>
    </lineage>
</organism>
<feature type="non-terminal residue" evidence="11">
    <location>
        <position position="158"/>
    </location>
</feature>
<dbReference type="InterPro" id="IPR005835">
    <property type="entry name" value="NTP_transferase_dom"/>
</dbReference>
<dbReference type="PANTHER" id="PTHR45989:SF1">
    <property type="entry name" value="TRANSLATION INITIATION FACTOR EIF-2B SUBUNIT GAMMA"/>
    <property type="match status" value="1"/>
</dbReference>
<evidence type="ECO:0000256" key="2">
    <source>
        <dbReference type="ARBA" id="ARBA00007878"/>
    </source>
</evidence>
<dbReference type="InterPro" id="IPR029044">
    <property type="entry name" value="Nucleotide-diphossugar_trans"/>
</dbReference>
<comment type="subcellular location">
    <subcellularLocation>
        <location evidence="1">Cytoplasm</location>
        <location evidence="1">Cytosol</location>
    </subcellularLocation>
</comment>
<comment type="subunit">
    <text evidence="9">Component of the translation initiation factor 2B (eIF2B) complex which is a heterodecamer of two sets of five different subunits: alpha, beta, gamma, delta and epsilon. Subunits alpha, beta and delta comprise a regulatory subcomplex and subunits epsilon and gamma comprise a catalytic subcomplex. Within the complex, the hexameric regulatory complex resides at the center, with the two heterodimeric catalytic subcomplexes bound on opposite sides.</text>
</comment>